<name>A0ABP8EPP0_9MICO</name>
<dbReference type="SUPFAM" id="SSF51735">
    <property type="entry name" value="NAD(P)-binding Rossmann-fold domains"/>
    <property type="match status" value="1"/>
</dbReference>
<dbReference type="CDD" id="cd05233">
    <property type="entry name" value="SDR_c"/>
    <property type="match status" value="1"/>
</dbReference>
<evidence type="ECO:0000313" key="4">
    <source>
        <dbReference type="EMBL" id="GAA4285912.1"/>
    </source>
</evidence>
<comment type="similarity">
    <text evidence="1 3">Belongs to the short-chain dehydrogenases/reductases (SDR) family.</text>
</comment>
<dbReference type="PIRSF" id="PIRSF000126">
    <property type="entry name" value="11-beta-HSD1"/>
    <property type="match status" value="1"/>
</dbReference>
<evidence type="ECO:0000313" key="5">
    <source>
        <dbReference type="Proteomes" id="UP001499841"/>
    </source>
</evidence>
<comment type="caution">
    <text evidence="4">The sequence shown here is derived from an EMBL/GenBank/DDBJ whole genome shotgun (WGS) entry which is preliminary data.</text>
</comment>
<dbReference type="Gene3D" id="3.40.50.720">
    <property type="entry name" value="NAD(P)-binding Rossmann-like Domain"/>
    <property type="match status" value="1"/>
</dbReference>
<dbReference type="PANTHER" id="PTHR44196:SF2">
    <property type="entry name" value="SHORT-CHAIN DEHYDROGENASE-RELATED"/>
    <property type="match status" value="1"/>
</dbReference>
<accession>A0ABP8EPP0</accession>
<sequence length="281" mass="29304">MEFTFHVASLMDENATGGGPYPGRMGTALVTGATSGIGLELAWQLAAARHHLVLVARTADRLEKVAHQIRSAAGVDVEVLPADLATPEGCDDVVARLRQERRPVGLLVNNAGFGLGQHMLGGDLAREERALDVMVRSVLVLSKAAAEAMVGRGRGALLNVSSMSAFTTMGTYAAHKAWVVTFTEALAGELDGTGVTATVLCPGLVRTEFHANAGLDASTWPRAAWVGVDKVASDALRAVRRGQVIVTPSLRYAAAGVALRLAPRRLVRAVAGPATSGRAIA</sequence>
<dbReference type="PRINTS" id="PR00080">
    <property type="entry name" value="SDRFAMILY"/>
</dbReference>
<dbReference type="PRINTS" id="PR00081">
    <property type="entry name" value="GDHRDH"/>
</dbReference>
<reference evidence="5" key="1">
    <citation type="journal article" date="2019" name="Int. J. Syst. Evol. Microbiol.">
        <title>The Global Catalogue of Microorganisms (GCM) 10K type strain sequencing project: providing services to taxonomists for standard genome sequencing and annotation.</title>
        <authorList>
            <consortium name="The Broad Institute Genomics Platform"/>
            <consortium name="The Broad Institute Genome Sequencing Center for Infectious Disease"/>
            <person name="Wu L."/>
            <person name="Ma J."/>
        </authorList>
    </citation>
    <scope>NUCLEOTIDE SEQUENCE [LARGE SCALE GENOMIC DNA]</scope>
    <source>
        <strain evidence="5">JCM 17459</strain>
    </source>
</reference>
<dbReference type="PANTHER" id="PTHR44196">
    <property type="entry name" value="DEHYDROGENASE/REDUCTASE SDR FAMILY MEMBER 7B"/>
    <property type="match status" value="1"/>
</dbReference>
<gene>
    <name evidence="4" type="ORF">GCM10022262_02710</name>
</gene>
<proteinExistence type="inferred from homology"/>
<dbReference type="EMBL" id="BAABBA010000001">
    <property type="protein sequence ID" value="GAA4285912.1"/>
    <property type="molecule type" value="Genomic_DNA"/>
</dbReference>
<organism evidence="4 5">
    <name type="scientific">Georgenia daeguensis</name>
    <dbReference type="NCBI Taxonomy" id="908355"/>
    <lineage>
        <taxon>Bacteria</taxon>
        <taxon>Bacillati</taxon>
        <taxon>Actinomycetota</taxon>
        <taxon>Actinomycetes</taxon>
        <taxon>Micrococcales</taxon>
        <taxon>Bogoriellaceae</taxon>
        <taxon>Georgenia</taxon>
    </lineage>
</organism>
<dbReference type="InterPro" id="IPR002347">
    <property type="entry name" value="SDR_fam"/>
</dbReference>
<protein>
    <submittedName>
        <fullName evidence="4">SDR family oxidoreductase</fullName>
    </submittedName>
</protein>
<evidence type="ECO:0000256" key="2">
    <source>
        <dbReference type="ARBA" id="ARBA00023002"/>
    </source>
</evidence>
<evidence type="ECO:0000256" key="3">
    <source>
        <dbReference type="RuleBase" id="RU000363"/>
    </source>
</evidence>
<keyword evidence="5" id="KW-1185">Reference proteome</keyword>
<dbReference type="Pfam" id="PF00106">
    <property type="entry name" value="adh_short"/>
    <property type="match status" value="1"/>
</dbReference>
<keyword evidence="2" id="KW-0560">Oxidoreductase</keyword>
<evidence type="ECO:0000256" key="1">
    <source>
        <dbReference type="ARBA" id="ARBA00006484"/>
    </source>
</evidence>
<dbReference type="InterPro" id="IPR036291">
    <property type="entry name" value="NAD(P)-bd_dom_sf"/>
</dbReference>
<dbReference type="Proteomes" id="UP001499841">
    <property type="component" value="Unassembled WGS sequence"/>
</dbReference>